<protein>
    <submittedName>
        <fullName evidence="1">Uncharacterized protein</fullName>
    </submittedName>
</protein>
<accession>A0ABD2JS01</accession>
<gene>
    <name evidence="1" type="ORF">niasHS_005915</name>
</gene>
<evidence type="ECO:0000313" key="2">
    <source>
        <dbReference type="Proteomes" id="UP001620645"/>
    </source>
</evidence>
<comment type="caution">
    <text evidence="1">The sequence shown here is derived from an EMBL/GenBank/DDBJ whole genome shotgun (WGS) entry which is preliminary data.</text>
</comment>
<name>A0ABD2JS01_HETSC</name>
<dbReference type="AlphaFoldDB" id="A0ABD2JS01"/>
<dbReference type="EMBL" id="JBICCN010000111">
    <property type="protein sequence ID" value="KAL3093401.1"/>
    <property type="molecule type" value="Genomic_DNA"/>
</dbReference>
<reference evidence="1 2" key="1">
    <citation type="submission" date="2024-10" db="EMBL/GenBank/DDBJ databases">
        <authorList>
            <person name="Kim D."/>
        </authorList>
    </citation>
    <scope>NUCLEOTIDE SEQUENCE [LARGE SCALE GENOMIC DNA]</scope>
    <source>
        <strain evidence="1">Taebaek</strain>
    </source>
</reference>
<dbReference type="Proteomes" id="UP001620645">
    <property type="component" value="Unassembled WGS sequence"/>
</dbReference>
<organism evidence="1 2">
    <name type="scientific">Heterodera schachtii</name>
    <name type="common">Sugarbeet cyst nematode worm</name>
    <name type="synonym">Tylenchus schachtii</name>
    <dbReference type="NCBI Taxonomy" id="97005"/>
    <lineage>
        <taxon>Eukaryota</taxon>
        <taxon>Metazoa</taxon>
        <taxon>Ecdysozoa</taxon>
        <taxon>Nematoda</taxon>
        <taxon>Chromadorea</taxon>
        <taxon>Rhabditida</taxon>
        <taxon>Tylenchina</taxon>
        <taxon>Tylenchomorpha</taxon>
        <taxon>Tylenchoidea</taxon>
        <taxon>Heteroderidae</taxon>
        <taxon>Heteroderinae</taxon>
        <taxon>Heterodera</taxon>
    </lineage>
</organism>
<sequence length="77" mass="9023">MNIYKTRELLERRRSSINISETNTSGAQQVNLENELQRKIAYRQSKIDQLEKIKMITCKIREAAAHLGTQQTEDEKM</sequence>
<keyword evidence="2" id="KW-1185">Reference proteome</keyword>
<evidence type="ECO:0000313" key="1">
    <source>
        <dbReference type="EMBL" id="KAL3093401.1"/>
    </source>
</evidence>
<proteinExistence type="predicted"/>